<dbReference type="CDD" id="cd05006">
    <property type="entry name" value="SIS_GmhA"/>
    <property type="match status" value="1"/>
</dbReference>
<organism evidence="2 3">
    <name type="scientific">Idiomarina tyrosinivorans</name>
    <dbReference type="NCBI Taxonomy" id="1445662"/>
    <lineage>
        <taxon>Bacteria</taxon>
        <taxon>Pseudomonadati</taxon>
        <taxon>Pseudomonadota</taxon>
        <taxon>Gammaproteobacteria</taxon>
        <taxon>Alteromonadales</taxon>
        <taxon>Idiomarinaceae</taxon>
        <taxon>Idiomarina</taxon>
    </lineage>
</organism>
<proteinExistence type="predicted"/>
<reference evidence="2 3" key="1">
    <citation type="journal article" date="2011" name="Front. Microbiol.">
        <title>Genomic signatures of strain selection and enhancement in Bacillus atrophaeus var. globigii, a historical biowarfare simulant.</title>
        <authorList>
            <person name="Gibbons H.S."/>
            <person name="Broomall S.M."/>
            <person name="McNew L.A."/>
            <person name="Daligault H."/>
            <person name="Chapman C."/>
            <person name="Bruce D."/>
            <person name="Karavis M."/>
            <person name="Krepps M."/>
            <person name="McGregor P.A."/>
            <person name="Hong C."/>
            <person name="Park K.H."/>
            <person name="Akmal A."/>
            <person name="Feldman A."/>
            <person name="Lin J.S."/>
            <person name="Chang W.E."/>
            <person name="Higgs B.W."/>
            <person name="Demirev P."/>
            <person name="Lindquist J."/>
            <person name="Liem A."/>
            <person name="Fochler E."/>
            <person name="Read T.D."/>
            <person name="Tapia R."/>
            <person name="Johnson S."/>
            <person name="Bishop-Lilly K.A."/>
            <person name="Detter C."/>
            <person name="Han C."/>
            <person name="Sozhamannan S."/>
            <person name="Rosenzweig C.N."/>
            <person name="Skowronski E.W."/>
        </authorList>
    </citation>
    <scope>NUCLEOTIDE SEQUENCE [LARGE SCALE GENOMIC DNA]</scope>
    <source>
        <strain evidence="2 3">CC-PW-9</strain>
    </source>
</reference>
<protein>
    <submittedName>
        <fullName evidence="2">Phosphoheptose isomerase</fullName>
    </submittedName>
</protein>
<dbReference type="AlphaFoldDB" id="A0A432ZLS4"/>
<dbReference type="Proteomes" id="UP000287996">
    <property type="component" value="Unassembled WGS sequence"/>
</dbReference>
<accession>A0A432ZLS4</accession>
<dbReference type="GO" id="GO:1901135">
    <property type="term" value="P:carbohydrate derivative metabolic process"/>
    <property type="evidence" value="ECO:0007669"/>
    <property type="project" value="InterPro"/>
</dbReference>
<dbReference type="InterPro" id="IPR050099">
    <property type="entry name" value="SIS_GmhA/DiaA_subfam"/>
</dbReference>
<evidence type="ECO:0000313" key="2">
    <source>
        <dbReference type="EMBL" id="RUO78182.1"/>
    </source>
</evidence>
<dbReference type="EMBL" id="PIQH01000011">
    <property type="protein sequence ID" value="RUO78182.1"/>
    <property type="molecule type" value="Genomic_DNA"/>
</dbReference>
<dbReference type="GO" id="GO:0097367">
    <property type="term" value="F:carbohydrate derivative binding"/>
    <property type="evidence" value="ECO:0007669"/>
    <property type="project" value="InterPro"/>
</dbReference>
<dbReference type="SUPFAM" id="SSF53697">
    <property type="entry name" value="SIS domain"/>
    <property type="match status" value="1"/>
</dbReference>
<dbReference type="RefSeq" id="WP_126842618.1">
    <property type="nucleotide sequence ID" value="NZ_PIQH01000011.1"/>
</dbReference>
<dbReference type="PANTHER" id="PTHR30390:SF6">
    <property type="entry name" value="DNAA INITIATOR-ASSOCIATING PROTEIN DIAA"/>
    <property type="match status" value="1"/>
</dbReference>
<dbReference type="InterPro" id="IPR046348">
    <property type="entry name" value="SIS_dom_sf"/>
</dbReference>
<evidence type="ECO:0000259" key="1">
    <source>
        <dbReference type="PROSITE" id="PS51464"/>
    </source>
</evidence>
<dbReference type="InterPro" id="IPR001347">
    <property type="entry name" value="SIS_dom"/>
</dbReference>
<dbReference type="OrthoDB" id="9810929at2"/>
<sequence>MNTAQSYNDALQRHRKVFQTLEQHQGDCETLLSWVQQSLSEGGKIVFFGNGGSAADSQHLAAEFMVRYKQERGPLAAIALTTDTSILTAHSNDYDFSSVFARQVQGLVKAEDVVIGLTTSGTSPNINDALTAANAIGAKTVALTGKGGGKVKDIAQLAIVIADTETARIQEAHMFIGHWLCEALDQSPA</sequence>
<comment type="caution">
    <text evidence="2">The sequence shown here is derived from an EMBL/GenBank/DDBJ whole genome shotgun (WGS) entry which is preliminary data.</text>
</comment>
<dbReference type="InterPro" id="IPR035461">
    <property type="entry name" value="GmhA/DiaA"/>
</dbReference>
<evidence type="ECO:0000313" key="3">
    <source>
        <dbReference type="Proteomes" id="UP000287996"/>
    </source>
</evidence>
<feature type="domain" description="SIS" evidence="1">
    <location>
        <begin position="35"/>
        <end position="189"/>
    </location>
</feature>
<gene>
    <name evidence="2" type="ORF">CWI84_10880</name>
</gene>
<dbReference type="GO" id="GO:0016853">
    <property type="term" value="F:isomerase activity"/>
    <property type="evidence" value="ECO:0007669"/>
    <property type="project" value="UniProtKB-KW"/>
</dbReference>
<keyword evidence="3" id="KW-1185">Reference proteome</keyword>
<dbReference type="PROSITE" id="PS51464">
    <property type="entry name" value="SIS"/>
    <property type="match status" value="1"/>
</dbReference>
<dbReference type="Gene3D" id="3.40.50.10490">
    <property type="entry name" value="Glucose-6-phosphate isomerase like protein, domain 1"/>
    <property type="match status" value="1"/>
</dbReference>
<keyword evidence="2" id="KW-0413">Isomerase</keyword>
<dbReference type="PANTHER" id="PTHR30390">
    <property type="entry name" value="SEDOHEPTULOSE 7-PHOSPHATE ISOMERASE / DNAA INITIATOR-ASSOCIATING FACTOR FOR REPLICATION INITIATION"/>
    <property type="match status" value="1"/>
</dbReference>
<dbReference type="Pfam" id="PF13580">
    <property type="entry name" value="SIS_2"/>
    <property type="match status" value="1"/>
</dbReference>
<name>A0A432ZLS4_9GAMM</name>